<organism evidence="11 12">
    <name type="scientific">Brassicogethes aeneus</name>
    <name type="common">Rape pollen beetle</name>
    <name type="synonym">Meligethes aeneus</name>
    <dbReference type="NCBI Taxonomy" id="1431903"/>
    <lineage>
        <taxon>Eukaryota</taxon>
        <taxon>Metazoa</taxon>
        <taxon>Ecdysozoa</taxon>
        <taxon>Arthropoda</taxon>
        <taxon>Hexapoda</taxon>
        <taxon>Insecta</taxon>
        <taxon>Pterygota</taxon>
        <taxon>Neoptera</taxon>
        <taxon>Endopterygota</taxon>
        <taxon>Coleoptera</taxon>
        <taxon>Polyphaga</taxon>
        <taxon>Cucujiformia</taxon>
        <taxon>Nitidulidae</taxon>
        <taxon>Meligethinae</taxon>
        <taxon>Brassicogethes</taxon>
    </lineage>
</organism>
<feature type="region of interest" description="Disordered" evidence="9">
    <location>
        <begin position="309"/>
        <end position="329"/>
    </location>
</feature>
<dbReference type="EMBL" id="OV121132">
    <property type="protein sequence ID" value="CAH0547976.1"/>
    <property type="molecule type" value="Genomic_DNA"/>
</dbReference>
<accession>A0A9P0ASX5</accession>
<dbReference type="OrthoDB" id="10038550at2759"/>
<feature type="compositionally biased region" description="Basic residues" evidence="9">
    <location>
        <begin position="403"/>
        <end position="423"/>
    </location>
</feature>
<feature type="compositionally biased region" description="Low complexity" evidence="9">
    <location>
        <begin position="253"/>
        <end position="262"/>
    </location>
</feature>
<evidence type="ECO:0000313" key="11">
    <source>
        <dbReference type="EMBL" id="CAH0547976.1"/>
    </source>
</evidence>
<feature type="compositionally biased region" description="Polar residues" evidence="9">
    <location>
        <begin position="168"/>
        <end position="211"/>
    </location>
</feature>
<proteinExistence type="inferred from homology"/>
<name>A0A9P0ASX5_BRAAE</name>
<evidence type="ECO:0000256" key="4">
    <source>
        <dbReference type="ARBA" id="ARBA00022692"/>
    </source>
</evidence>
<keyword evidence="5" id="KW-0734">Signal transduction inhibitor</keyword>
<feature type="compositionally biased region" description="Low complexity" evidence="9">
    <location>
        <begin position="467"/>
        <end position="493"/>
    </location>
</feature>
<evidence type="ECO:0000313" key="12">
    <source>
        <dbReference type="Proteomes" id="UP001154078"/>
    </source>
</evidence>
<evidence type="ECO:0000256" key="7">
    <source>
        <dbReference type="ARBA" id="ARBA00022989"/>
    </source>
</evidence>
<comment type="subcellular location">
    <subcellularLocation>
        <location evidence="1">Early endosome membrane</location>
    </subcellularLocation>
    <subcellularLocation>
        <location evidence="2">Endosome membrane</location>
        <topology evidence="2">Single-pass membrane protein</topology>
    </subcellularLocation>
</comment>
<evidence type="ECO:0000256" key="1">
    <source>
        <dbReference type="ARBA" id="ARBA00004146"/>
    </source>
</evidence>
<evidence type="ECO:0000256" key="5">
    <source>
        <dbReference type="ARBA" id="ARBA00022700"/>
    </source>
</evidence>
<gene>
    <name evidence="11" type="ORF">MELIAE_LOCUS1849</name>
</gene>
<evidence type="ECO:0000256" key="3">
    <source>
        <dbReference type="ARBA" id="ARBA00009908"/>
    </source>
</evidence>
<evidence type="ECO:0000256" key="9">
    <source>
        <dbReference type="SAM" id="MobiDB-lite"/>
    </source>
</evidence>
<feature type="region of interest" description="Disordered" evidence="9">
    <location>
        <begin position="156"/>
        <end position="212"/>
    </location>
</feature>
<evidence type="ECO:0000256" key="10">
    <source>
        <dbReference type="SAM" id="Phobius"/>
    </source>
</evidence>
<evidence type="ECO:0000256" key="6">
    <source>
        <dbReference type="ARBA" id="ARBA00022753"/>
    </source>
</evidence>
<feature type="region of interest" description="Disordered" evidence="9">
    <location>
        <begin position="444"/>
        <end position="496"/>
    </location>
</feature>
<feature type="region of interest" description="Disordered" evidence="9">
    <location>
        <begin position="387"/>
        <end position="430"/>
    </location>
</feature>
<dbReference type="Proteomes" id="UP001154078">
    <property type="component" value="Chromosome 1"/>
</dbReference>
<comment type="similarity">
    <text evidence="3">Belongs to the PMEPA1 family.</text>
</comment>
<dbReference type="GO" id="GO:0070412">
    <property type="term" value="F:R-SMAD binding"/>
    <property type="evidence" value="ECO:0007669"/>
    <property type="project" value="InterPro"/>
</dbReference>
<feature type="transmembrane region" description="Helical" evidence="10">
    <location>
        <begin position="282"/>
        <end position="303"/>
    </location>
</feature>
<keyword evidence="12" id="KW-1185">Reference proteome</keyword>
<dbReference type="AlphaFoldDB" id="A0A9P0ASX5"/>
<keyword evidence="4 10" id="KW-0812">Transmembrane</keyword>
<dbReference type="GO" id="GO:0000139">
    <property type="term" value="C:Golgi membrane"/>
    <property type="evidence" value="ECO:0007669"/>
    <property type="project" value="TreeGrafter"/>
</dbReference>
<dbReference type="PANTHER" id="PTHR16514:SF3">
    <property type="entry name" value="LOW-DENSITY LIPOPROTEIN RECEPTOR CLASS A DOMAIN-CONTAINING PROTEIN 4-LIKE ISOFORM X1"/>
    <property type="match status" value="1"/>
</dbReference>
<sequence length="572" mass="61278">MSKPRLAIEKIYSRQPGNRRVHPAFGRVQECRDRTFCLAVLSFWILLRWRLKFWIGAVNIVLVINLVVFRVRTARPRGPRCWTSTAQLAGFLLFLATLTIAAKCHAAANYHRPPSNHPPPPLPYSNVPRTSSLALRKLLPPPRTASDINHSLRTKRFANLKPWKPNPEENSTSSFNSRQRESGSGNSAGFSDTSDSIKTINDNSGHQATNKRPQHEVQFMQPVHLHDINSTISSVGKIGQSSGVDIDEDHPSTTTRTRTTTTVHRRRQHQQEAGGVVKWRTVLAVVVVVVSGAAALGLVTCLLTQRRVTGGASGPAPAPTSIHAATTAPATDSPMLSVVSAGAAAGMGGMDRLRGGGGGGGRSAARELAAGRDRQIRLHSVRTDIGLDLPPGIALPDGENEHHHHHHHPSDHNHHHHHHHHSSLHGSSSRLLHLRDPEQESEIYQKCIRPPPNRTVLVSESPPPYRSSSAGVLVSSSSSSTSSSSVGGCSDWSSGGGGGGGAALVVRCHSMSSSSSAAAQKTDFLQRTVKIFTGGGKKQQPPPAPTLPGVLVPRKCAAKQPSPPSTPPHPGV</sequence>
<protein>
    <submittedName>
        <fullName evidence="11">Uncharacterized protein</fullName>
    </submittedName>
</protein>
<evidence type="ECO:0000256" key="2">
    <source>
        <dbReference type="ARBA" id="ARBA00004190"/>
    </source>
</evidence>
<dbReference type="GO" id="GO:0031901">
    <property type="term" value="C:early endosome membrane"/>
    <property type="evidence" value="ECO:0007669"/>
    <property type="project" value="UniProtKB-SubCell"/>
</dbReference>
<keyword evidence="7 10" id="KW-1133">Transmembrane helix</keyword>
<dbReference type="PANTHER" id="PTHR16514">
    <property type="entry name" value="LOW DENSITY LIPOPROTEIN RECEPTOR CLASS A DOMAIN-CONTAINING 4A"/>
    <property type="match status" value="1"/>
</dbReference>
<feature type="transmembrane region" description="Helical" evidence="10">
    <location>
        <begin position="81"/>
        <end position="102"/>
    </location>
</feature>
<keyword evidence="8 10" id="KW-0472">Membrane</keyword>
<dbReference type="GO" id="GO:0009968">
    <property type="term" value="P:negative regulation of signal transduction"/>
    <property type="evidence" value="ECO:0007669"/>
    <property type="project" value="UniProtKB-KW"/>
</dbReference>
<keyword evidence="6" id="KW-0967">Endosome</keyword>
<reference evidence="11" key="1">
    <citation type="submission" date="2021-12" db="EMBL/GenBank/DDBJ databases">
        <authorList>
            <person name="King R."/>
        </authorList>
    </citation>
    <scope>NUCLEOTIDE SEQUENCE</scope>
</reference>
<dbReference type="InterPro" id="IPR043445">
    <property type="entry name" value="TMEPAI/LRAD4"/>
</dbReference>
<feature type="region of interest" description="Disordered" evidence="9">
    <location>
        <begin position="241"/>
        <end position="269"/>
    </location>
</feature>
<feature type="transmembrane region" description="Helical" evidence="10">
    <location>
        <begin position="51"/>
        <end position="69"/>
    </location>
</feature>
<evidence type="ECO:0000256" key="8">
    <source>
        <dbReference type="ARBA" id="ARBA00023136"/>
    </source>
</evidence>